<accession>A0A1J5Q7N5</accession>
<dbReference type="AlphaFoldDB" id="A0A1J5Q7N5"/>
<name>A0A1J5Q7N5_9ZZZZ</name>
<protein>
    <submittedName>
        <fullName evidence="1">Uncharacterized protein</fullName>
    </submittedName>
</protein>
<proteinExistence type="predicted"/>
<gene>
    <name evidence="1" type="ORF">GALL_424410</name>
</gene>
<organism evidence="1">
    <name type="scientific">mine drainage metagenome</name>
    <dbReference type="NCBI Taxonomy" id="410659"/>
    <lineage>
        <taxon>unclassified sequences</taxon>
        <taxon>metagenomes</taxon>
        <taxon>ecological metagenomes</taxon>
    </lineage>
</organism>
<sequence>MEARGADLVAARDAVLGALDALLVRIDAEAR</sequence>
<reference evidence="1" key="1">
    <citation type="submission" date="2016-10" db="EMBL/GenBank/DDBJ databases">
        <title>Sequence of Gallionella enrichment culture.</title>
        <authorList>
            <person name="Poehlein A."/>
            <person name="Muehling M."/>
            <person name="Daniel R."/>
        </authorList>
    </citation>
    <scope>NUCLEOTIDE SEQUENCE</scope>
</reference>
<comment type="caution">
    <text evidence="1">The sequence shown here is derived from an EMBL/GenBank/DDBJ whole genome shotgun (WGS) entry which is preliminary data.</text>
</comment>
<evidence type="ECO:0000313" key="1">
    <source>
        <dbReference type="EMBL" id="OIQ75884.1"/>
    </source>
</evidence>
<dbReference type="EMBL" id="MLJW01002026">
    <property type="protein sequence ID" value="OIQ75884.1"/>
    <property type="molecule type" value="Genomic_DNA"/>
</dbReference>